<dbReference type="EMBL" id="SSMC01000003">
    <property type="protein sequence ID" value="THD66504.1"/>
    <property type="molecule type" value="Genomic_DNA"/>
</dbReference>
<evidence type="ECO:0000256" key="1">
    <source>
        <dbReference type="ARBA" id="ARBA00006640"/>
    </source>
</evidence>
<proteinExistence type="inferred from homology"/>
<evidence type="ECO:0000256" key="5">
    <source>
        <dbReference type="HAMAP-Rule" id="MF_00358"/>
    </source>
</evidence>
<protein>
    <recommendedName>
        <fullName evidence="4 5">Small ribosomal subunit protein bS21</fullName>
    </recommendedName>
</protein>
<dbReference type="GO" id="GO:0005840">
    <property type="term" value="C:ribosome"/>
    <property type="evidence" value="ECO:0007669"/>
    <property type="project" value="UniProtKB-KW"/>
</dbReference>
<dbReference type="InterPro" id="IPR001911">
    <property type="entry name" value="Ribosomal_bS21"/>
</dbReference>
<dbReference type="GO" id="GO:0006412">
    <property type="term" value="P:translation"/>
    <property type="evidence" value="ECO:0007669"/>
    <property type="project" value="UniProtKB-UniRule"/>
</dbReference>
<dbReference type="Gene3D" id="1.20.5.1150">
    <property type="entry name" value="Ribosomal protein S8"/>
    <property type="match status" value="1"/>
</dbReference>
<dbReference type="GO" id="GO:0003735">
    <property type="term" value="F:structural constituent of ribosome"/>
    <property type="evidence" value="ECO:0007669"/>
    <property type="project" value="InterPro"/>
</dbReference>
<comment type="caution">
    <text evidence="6">The sequence shown here is derived from an EMBL/GenBank/DDBJ whole genome shotgun (WGS) entry which is preliminary data.</text>
</comment>
<organism evidence="6 7">
    <name type="scientific">Robertkochia marina</name>
    <dbReference type="NCBI Taxonomy" id="1227945"/>
    <lineage>
        <taxon>Bacteria</taxon>
        <taxon>Pseudomonadati</taxon>
        <taxon>Bacteroidota</taxon>
        <taxon>Flavobacteriia</taxon>
        <taxon>Flavobacteriales</taxon>
        <taxon>Flavobacteriaceae</taxon>
        <taxon>Robertkochia</taxon>
    </lineage>
</organism>
<evidence type="ECO:0000313" key="7">
    <source>
        <dbReference type="Proteomes" id="UP000305939"/>
    </source>
</evidence>
<accession>A0A4V3UXY4</accession>
<evidence type="ECO:0000256" key="3">
    <source>
        <dbReference type="ARBA" id="ARBA00023274"/>
    </source>
</evidence>
<dbReference type="NCBIfam" id="TIGR00030">
    <property type="entry name" value="S21p"/>
    <property type="match status" value="1"/>
</dbReference>
<dbReference type="OrthoDB" id="598353at2"/>
<keyword evidence="2 5" id="KW-0689">Ribosomal protein</keyword>
<dbReference type="Proteomes" id="UP000305939">
    <property type="component" value="Unassembled WGS sequence"/>
</dbReference>
<keyword evidence="7" id="KW-1185">Reference proteome</keyword>
<dbReference type="InterPro" id="IPR038380">
    <property type="entry name" value="Ribosomal_bS21_sf"/>
</dbReference>
<dbReference type="HAMAP" id="MF_00358">
    <property type="entry name" value="Ribosomal_bS21"/>
    <property type="match status" value="1"/>
</dbReference>
<keyword evidence="3 5" id="KW-0687">Ribonucleoprotein</keyword>
<evidence type="ECO:0000256" key="2">
    <source>
        <dbReference type="ARBA" id="ARBA00022980"/>
    </source>
</evidence>
<dbReference type="Pfam" id="PF01165">
    <property type="entry name" value="Ribosomal_S21"/>
    <property type="match status" value="1"/>
</dbReference>
<dbReference type="GO" id="GO:1990904">
    <property type="term" value="C:ribonucleoprotein complex"/>
    <property type="evidence" value="ECO:0007669"/>
    <property type="project" value="UniProtKB-KW"/>
</dbReference>
<evidence type="ECO:0000256" key="4">
    <source>
        <dbReference type="ARBA" id="ARBA00035135"/>
    </source>
</evidence>
<reference evidence="6 7" key="1">
    <citation type="submission" date="2019-04" db="EMBL/GenBank/DDBJ databases">
        <title>Draft genome sequence of Robertkochia marina CC-AMO-30D.</title>
        <authorList>
            <person name="Hameed A."/>
            <person name="Lin S.-Y."/>
            <person name="Shahina M."/>
            <person name="Lai W.-A."/>
            <person name="Young C.-C."/>
        </authorList>
    </citation>
    <scope>NUCLEOTIDE SEQUENCE [LARGE SCALE GENOMIC DNA]</scope>
    <source>
        <strain evidence="6 7">CC-AMO-30D</strain>
    </source>
</reference>
<comment type="similarity">
    <text evidence="1 5">Belongs to the bacterial ribosomal protein bS21 family.</text>
</comment>
<sequence>MLIINIKPGENIDRALKRYKQKVRKTQQVQQLREKQHFTKPSAARREEIAKAKYKLEYQRRIEE</sequence>
<evidence type="ECO:0000313" key="6">
    <source>
        <dbReference type="EMBL" id="THD66504.1"/>
    </source>
</evidence>
<dbReference type="AlphaFoldDB" id="A0A4V3UXY4"/>
<dbReference type="RefSeq" id="WP_136336576.1">
    <property type="nucleotide sequence ID" value="NZ_QXMP01000003.1"/>
</dbReference>
<name>A0A4V3UXY4_9FLAO</name>
<gene>
    <name evidence="5" type="primary">rpsU</name>
    <name evidence="6" type="ORF">E7Z59_11930</name>
</gene>